<sequence>MARHSHDEHTGRNIGQGTGAGRPAVKRSAFFAALGILGEVLLSLAVVCALYIVWQLWWTGVESSQSQLRQRESVSWSEPASESGSTKIAAAQQGDPPVQPTSAKDGDLVAELYVPRFGSQWQRNIVEGTSSEQLAKHGLGHYTETQMPGQLGNFAVAGHRSGYGEPLAHVDELQKGDAIVVRTKDYWYVYHYTGKEIVLPTQTDVIAANPEQPSAEATKWMITLTTCEPRYTSATHRWISWGELDYWAKVSDGVPKEISDGASTGATTFSKQSNASLLDRLTSLAPVVMWLLIAYAVIAVAAGIAWRYPVLRAIRNGEIARPEPSIYGWLTRHQPGIKPIRLLLVLLLILAAAAALFQWGFPWLASNVPYLQIMSNYVSVQ</sequence>
<reference evidence="5 6" key="1">
    <citation type="submission" date="2014-03" db="EMBL/GenBank/DDBJ databases">
        <title>Genomics of Bifidobacteria.</title>
        <authorList>
            <person name="Ventura M."/>
            <person name="Milani C."/>
            <person name="Lugli G.A."/>
        </authorList>
    </citation>
    <scope>NUCLEOTIDE SEQUENCE [LARGE SCALE GENOMIC DNA]</scope>
    <source>
        <strain evidence="5 6">LMG 21775</strain>
    </source>
</reference>
<dbReference type="GeneID" id="98299841"/>
<accession>A0A087CHT9</accession>
<dbReference type="NCBIfam" id="TIGR01076">
    <property type="entry name" value="sortase_fam"/>
    <property type="match status" value="1"/>
</dbReference>
<dbReference type="AlphaFoldDB" id="A0A087CHT9"/>
<dbReference type="InterPro" id="IPR005754">
    <property type="entry name" value="Sortase"/>
</dbReference>
<dbReference type="EMBL" id="JGZI01000008">
    <property type="protein sequence ID" value="KFI82839.1"/>
    <property type="molecule type" value="Genomic_DNA"/>
</dbReference>
<feature type="transmembrane region" description="Helical" evidence="4">
    <location>
        <begin position="287"/>
        <end position="306"/>
    </location>
</feature>
<dbReference type="GO" id="GO:0016787">
    <property type="term" value="F:hydrolase activity"/>
    <property type="evidence" value="ECO:0007669"/>
    <property type="project" value="UniProtKB-KW"/>
</dbReference>
<feature type="active site" description="Proton donor/acceptor" evidence="2">
    <location>
        <position position="159"/>
    </location>
</feature>
<keyword evidence="6" id="KW-1185">Reference proteome</keyword>
<evidence type="ECO:0000313" key="6">
    <source>
        <dbReference type="Proteomes" id="UP000029050"/>
    </source>
</evidence>
<dbReference type="InterPro" id="IPR053465">
    <property type="entry name" value="Sortase_Class_E"/>
</dbReference>
<evidence type="ECO:0000256" key="2">
    <source>
        <dbReference type="PIRSR" id="PIRSR605754-1"/>
    </source>
</evidence>
<dbReference type="InterPro" id="IPR023365">
    <property type="entry name" value="Sortase_dom-sf"/>
</dbReference>
<dbReference type="SUPFAM" id="SSF63817">
    <property type="entry name" value="Sortase"/>
    <property type="match status" value="1"/>
</dbReference>
<organism evidence="5 6">
    <name type="scientific">Bifidobacterium psychraerophilum</name>
    <dbReference type="NCBI Taxonomy" id="218140"/>
    <lineage>
        <taxon>Bacteria</taxon>
        <taxon>Bacillati</taxon>
        <taxon>Actinomycetota</taxon>
        <taxon>Actinomycetes</taxon>
        <taxon>Bifidobacteriales</taxon>
        <taxon>Bifidobacteriaceae</taxon>
        <taxon>Bifidobacterium</taxon>
    </lineage>
</organism>
<keyword evidence="4" id="KW-0472">Membrane</keyword>
<feature type="active site" description="Acyl-thioester intermediate" evidence="2">
    <location>
        <position position="227"/>
    </location>
</feature>
<feature type="compositionally biased region" description="Basic and acidic residues" evidence="3">
    <location>
        <begin position="1"/>
        <end position="11"/>
    </location>
</feature>
<dbReference type="RefSeq" id="WP_081884185.1">
    <property type="nucleotide sequence ID" value="NZ_JGZI01000008.1"/>
</dbReference>
<keyword evidence="1" id="KW-0378">Hydrolase</keyword>
<gene>
    <name evidence="5" type="ORF">BPSY_0630</name>
</gene>
<keyword evidence="4" id="KW-1133">Transmembrane helix</keyword>
<proteinExistence type="predicted"/>
<evidence type="ECO:0000256" key="4">
    <source>
        <dbReference type="SAM" id="Phobius"/>
    </source>
</evidence>
<dbReference type="STRING" id="218140.BPSY_0630"/>
<feature type="region of interest" description="Disordered" evidence="3">
    <location>
        <begin position="1"/>
        <end position="22"/>
    </location>
</feature>
<feature type="compositionally biased region" description="Polar residues" evidence="3">
    <location>
        <begin position="76"/>
        <end position="86"/>
    </location>
</feature>
<dbReference type="Proteomes" id="UP000029050">
    <property type="component" value="Unassembled WGS sequence"/>
</dbReference>
<feature type="region of interest" description="Disordered" evidence="3">
    <location>
        <begin position="71"/>
        <end position="102"/>
    </location>
</feature>
<dbReference type="Gene3D" id="2.40.260.10">
    <property type="entry name" value="Sortase"/>
    <property type="match status" value="1"/>
</dbReference>
<keyword evidence="4" id="KW-0812">Transmembrane</keyword>
<protein>
    <submittedName>
        <fullName evidence="5">Sortase family protein</fullName>
    </submittedName>
</protein>
<dbReference type="eggNOG" id="COG3764">
    <property type="taxonomic scope" value="Bacteria"/>
</dbReference>
<dbReference type="CDD" id="cd05830">
    <property type="entry name" value="Sortase_E"/>
    <property type="match status" value="1"/>
</dbReference>
<evidence type="ECO:0000313" key="5">
    <source>
        <dbReference type="EMBL" id="KFI82839.1"/>
    </source>
</evidence>
<evidence type="ECO:0000256" key="1">
    <source>
        <dbReference type="ARBA" id="ARBA00022801"/>
    </source>
</evidence>
<dbReference type="Pfam" id="PF04203">
    <property type="entry name" value="Sortase"/>
    <property type="match status" value="1"/>
</dbReference>
<dbReference type="InterPro" id="IPR042003">
    <property type="entry name" value="Sortase_E"/>
</dbReference>
<dbReference type="OrthoDB" id="5242879at2"/>
<dbReference type="NCBIfam" id="NF033747">
    <property type="entry name" value="class_E_sortase"/>
    <property type="match status" value="1"/>
</dbReference>
<feature type="transmembrane region" description="Helical" evidence="4">
    <location>
        <begin position="30"/>
        <end position="58"/>
    </location>
</feature>
<evidence type="ECO:0000256" key="3">
    <source>
        <dbReference type="SAM" id="MobiDB-lite"/>
    </source>
</evidence>
<feature type="transmembrane region" description="Helical" evidence="4">
    <location>
        <begin position="342"/>
        <end position="361"/>
    </location>
</feature>
<name>A0A087CHT9_9BIFI</name>
<comment type="caution">
    <text evidence="5">The sequence shown here is derived from an EMBL/GenBank/DDBJ whole genome shotgun (WGS) entry which is preliminary data.</text>
</comment>